<dbReference type="EMBL" id="VSSQ01036748">
    <property type="protein sequence ID" value="MPM89301.1"/>
    <property type="molecule type" value="Genomic_DNA"/>
</dbReference>
<protein>
    <submittedName>
        <fullName evidence="1">Uncharacterized protein</fullName>
    </submittedName>
</protein>
<reference evidence="1" key="1">
    <citation type="submission" date="2019-08" db="EMBL/GenBank/DDBJ databases">
        <authorList>
            <person name="Kucharzyk K."/>
            <person name="Murdoch R.W."/>
            <person name="Higgins S."/>
            <person name="Loffler F."/>
        </authorList>
    </citation>
    <scope>NUCLEOTIDE SEQUENCE</scope>
</reference>
<organism evidence="1">
    <name type="scientific">bioreactor metagenome</name>
    <dbReference type="NCBI Taxonomy" id="1076179"/>
    <lineage>
        <taxon>unclassified sequences</taxon>
        <taxon>metagenomes</taxon>
        <taxon>ecological metagenomes</taxon>
    </lineage>
</organism>
<dbReference type="AlphaFoldDB" id="A0A645DJ74"/>
<comment type="caution">
    <text evidence="1">The sequence shown here is derived from an EMBL/GenBank/DDBJ whole genome shotgun (WGS) entry which is preliminary data.</text>
</comment>
<name>A0A645DJ74_9ZZZZ</name>
<evidence type="ECO:0000313" key="1">
    <source>
        <dbReference type="EMBL" id="MPM89301.1"/>
    </source>
</evidence>
<sequence length="86" mass="9621">MFYLYILKTATKNVNFQLMVLTYSNLINLSLKYDKVEGIVNASIPVFATNALGIVWTKFVSTIAASIGDPPPMPIIKSWLNSLHLF</sequence>
<accession>A0A645DJ74</accession>
<gene>
    <name evidence="1" type="ORF">SDC9_136409</name>
</gene>
<proteinExistence type="predicted"/>